<dbReference type="Gene3D" id="2.60.40.10">
    <property type="entry name" value="Immunoglobulins"/>
    <property type="match status" value="1"/>
</dbReference>
<dbReference type="InterPro" id="IPR008979">
    <property type="entry name" value="Galactose-bd-like_sf"/>
</dbReference>
<dbReference type="GO" id="GO:0030246">
    <property type="term" value="F:carbohydrate binding"/>
    <property type="evidence" value="ECO:0007669"/>
    <property type="project" value="InterPro"/>
</dbReference>
<dbReference type="Gene3D" id="2.60.120.260">
    <property type="entry name" value="Galactose-binding domain-like"/>
    <property type="match status" value="1"/>
</dbReference>
<evidence type="ECO:0000313" key="2">
    <source>
        <dbReference type="EMBL" id="TDS14701.1"/>
    </source>
</evidence>
<dbReference type="SUPFAM" id="SSF49785">
    <property type="entry name" value="Galactose-binding domain-like"/>
    <property type="match status" value="1"/>
</dbReference>
<dbReference type="PROSITE" id="PS51257">
    <property type="entry name" value="PROKAR_LIPOPROTEIN"/>
    <property type="match status" value="1"/>
</dbReference>
<dbReference type="AlphaFoldDB" id="A0A4R7D3J3"/>
<comment type="caution">
    <text evidence="2">The sequence shown here is derived from an EMBL/GenBank/DDBJ whole genome shotgun (WGS) entry which is preliminary data.</text>
</comment>
<reference evidence="2 3" key="1">
    <citation type="submission" date="2019-03" db="EMBL/GenBank/DDBJ databases">
        <title>Genomic Encyclopedia of Type Strains, Phase III (KMG-III): the genomes of soil and plant-associated and newly described type strains.</title>
        <authorList>
            <person name="Whitman W."/>
        </authorList>
    </citation>
    <scope>NUCLEOTIDE SEQUENCE [LARGE SCALE GENOMIC DNA]</scope>
    <source>
        <strain evidence="2 3">CGMCC 1.12801</strain>
    </source>
</reference>
<accession>A0A4R7D3J3</accession>
<proteinExistence type="predicted"/>
<name>A0A4R7D3J3_9SPHI</name>
<protein>
    <submittedName>
        <fullName evidence="2">Carbohydrate binding protein with CBM6 domain</fullName>
    </submittedName>
</protein>
<dbReference type="InterPro" id="IPR005084">
    <property type="entry name" value="CBM6"/>
</dbReference>
<organism evidence="2 3">
    <name type="scientific">Sphingobacterium paludis</name>
    <dbReference type="NCBI Taxonomy" id="1476465"/>
    <lineage>
        <taxon>Bacteria</taxon>
        <taxon>Pseudomonadati</taxon>
        <taxon>Bacteroidota</taxon>
        <taxon>Sphingobacteriia</taxon>
        <taxon>Sphingobacteriales</taxon>
        <taxon>Sphingobacteriaceae</taxon>
        <taxon>Sphingobacterium</taxon>
    </lineage>
</organism>
<evidence type="ECO:0000313" key="3">
    <source>
        <dbReference type="Proteomes" id="UP000294752"/>
    </source>
</evidence>
<dbReference type="InterPro" id="IPR013783">
    <property type="entry name" value="Ig-like_fold"/>
</dbReference>
<dbReference type="PROSITE" id="PS51175">
    <property type="entry name" value="CBM6"/>
    <property type="match status" value="1"/>
</dbReference>
<dbReference type="RefSeq" id="WP_166637790.1">
    <property type="nucleotide sequence ID" value="NZ_SNZV01000003.1"/>
</dbReference>
<keyword evidence="3" id="KW-1185">Reference proteome</keyword>
<gene>
    <name evidence="2" type="ORF">B0I21_103196</name>
</gene>
<dbReference type="EMBL" id="SNZV01000003">
    <property type="protein sequence ID" value="TDS14701.1"/>
    <property type="molecule type" value="Genomic_DNA"/>
</dbReference>
<sequence length="253" mass="27911">MKNLFYIIAISFLFILSGCEREEEIPSSALPPSITLSADSVAVATGKFVLRAEGLSAYGGAQLQQVDFYKDGEKIGEKTVAPYTFEYDVQENVPDQQLAFHAVLIDRAGNAIKSNEVRARIRVLPIRIEAENATLRGLARVANDQETRQTSSNQAKVGAIDNASSGIDATIQILTAGDYLIRIAAGTGFNGTSHKVYIDDKEATAQVYAIPNRGWNVWQTFDLIFPLEAGPHKVSIRHQSMYGELDYFEYSKR</sequence>
<dbReference type="Proteomes" id="UP000294752">
    <property type="component" value="Unassembled WGS sequence"/>
</dbReference>
<feature type="domain" description="CBM6" evidence="1">
    <location>
        <begin position="126"/>
        <end position="251"/>
    </location>
</feature>
<evidence type="ECO:0000259" key="1">
    <source>
        <dbReference type="PROSITE" id="PS51175"/>
    </source>
</evidence>